<dbReference type="Pfam" id="PF01074">
    <property type="entry name" value="Glyco_hydro_38N"/>
    <property type="match status" value="1"/>
</dbReference>
<dbReference type="PANTHER" id="PTHR46060">
    <property type="entry name" value="MARINER MOS1 TRANSPOSASE-LIKE PROTEIN"/>
    <property type="match status" value="1"/>
</dbReference>
<evidence type="ECO:0000313" key="4">
    <source>
        <dbReference type="WBParaSite" id="Hba_13142"/>
    </source>
</evidence>
<feature type="domain" description="Glycoside hydrolase family 38 N-terminal" evidence="2">
    <location>
        <begin position="232"/>
        <end position="338"/>
    </location>
</feature>
<dbReference type="GO" id="GO:0004559">
    <property type="term" value="F:alpha-mannosidase activity"/>
    <property type="evidence" value="ECO:0007669"/>
    <property type="project" value="InterPro"/>
</dbReference>
<dbReference type="GO" id="GO:0006303">
    <property type="term" value="P:double-strand break repair via nonhomologous end joining"/>
    <property type="evidence" value="ECO:0007669"/>
    <property type="project" value="TreeGrafter"/>
</dbReference>
<dbReference type="GO" id="GO:0000014">
    <property type="term" value="F:single-stranded DNA endodeoxyribonuclease activity"/>
    <property type="evidence" value="ECO:0007669"/>
    <property type="project" value="TreeGrafter"/>
</dbReference>
<dbReference type="Gene3D" id="3.30.420.10">
    <property type="entry name" value="Ribonuclease H-like superfamily/Ribonuclease H"/>
    <property type="match status" value="1"/>
</dbReference>
<accession>A0A1I7X6A8</accession>
<reference evidence="4" key="1">
    <citation type="submission" date="2016-11" db="UniProtKB">
        <authorList>
            <consortium name="WormBaseParasite"/>
        </authorList>
    </citation>
    <scope>IDENTIFICATION</scope>
</reference>
<dbReference type="GO" id="GO:0035861">
    <property type="term" value="C:site of double-strand break"/>
    <property type="evidence" value="ECO:0007669"/>
    <property type="project" value="TreeGrafter"/>
</dbReference>
<keyword evidence="3" id="KW-1185">Reference proteome</keyword>
<dbReference type="PANTHER" id="PTHR46060:SF2">
    <property type="entry name" value="HISTONE-LYSINE N-METHYLTRANSFERASE SETMAR"/>
    <property type="match status" value="1"/>
</dbReference>
<dbReference type="GO" id="GO:0046975">
    <property type="term" value="F:histone H3K36 methyltransferase activity"/>
    <property type="evidence" value="ECO:0007669"/>
    <property type="project" value="TreeGrafter"/>
</dbReference>
<dbReference type="GO" id="GO:0044547">
    <property type="term" value="F:DNA topoisomerase binding"/>
    <property type="evidence" value="ECO:0007669"/>
    <property type="project" value="TreeGrafter"/>
</dbReference>
<dbReference type="GO" id="GO:0015074">
    <property type="term" value="P:DNA integration"/>
    <property type="evidence" value="ECO:0007669"/>
    <property type="project" value="TreeGrafter"/>
</dbReference>
<dbReference type="InterPro" id="IPR027291">
    <property type="entry name" value="Glyco_hydro_38_N_sf"/>
</dbReference>
<dbReference type="InterPro" id="IPR036397">
    <property type="entry name" value="RNaseH_sf"/>
</dbReference>
<dbReference type="GO" id="GO:0042800">
    <property type="term" value="F:histone H3K4 methyltransferase activity"/>
    <property type="evidence" value="ECO:0007669"/>
    <property type="project" value="TreeGrafter"/>
</dbReference>
<dbReference type="GO" id="GO:0003690">
    <property type="term" value="F:double-stranded DNA binding"/>
    <property type="evidence" value="ECO:0007669"/>
    <property type="project" value="TreeGrafter"/>
</dbReference>
<protein>
    <submittedName>
        <fullName evidence="4">Glyco_hydro_38N domain-containing protein</fullName>
    </submittedName>
</protein>
<dbReference type="SUPFAM" id="SSF88713">
    <property type="entry name" value="Glycoside hydrolase/deacetylase"/>
    <property type="match status" value="1"/>
</dbReference>
<dbReference type="GO" id="GO:0006013">
    <property type="term" value="P:mannose metabolic process"/>
    <property type="evidence" value="ECO:0007669"/>
    <property type="project" value="InterPro"/>
</dbReference>
<evidence type="ECO:0000313" key="3">
    <source>
        <dbReference type="Proteomes" id="UP000095283"/>
    </source>
</evidence>
<feature type="transmembrane region" description="Helical" evidence="1">
    <location>
        <begin position="125"/>
        <end position="143"/>
    </location>
</feature>
<dbReference type="InterPro" id="IPR000602">
    <property type="entry name" value="Glyco_hydro_38_N"/>
</dbReference>
<dbReference type="Proteomes" id="UP000095283">
    <property type="component" value="Unplaced"/>
</dbReference>
<dbReference type="GO" id="GO:0000793">
    <property type="term" value="C:condensed chromosome"/>
    <property type="evidence" value="ECO:0007669"/>
    <property type="project" value="TreeGrafter"/>
</dbReference>
<evidence type="ECO:0000256" key="1">
    <source>
        <dbReference type="SAM" id="Phobius"/>
    </source>
</evidence>
<dbReference type="GO" id="GO:0000729">
    <property type="term" value="P:DNA double-strand break processing"/>
    <property type="evidence" value="ECO:0007669"/>
    <property type="project" value="TreeGrafter"/>
</dbReference>
<keyword evidence="1" id="KW-1133">Transmembrane helix</keyword>
<dbReference type="AlphaFoldDB" id="A0A1I7X6A8"/>
<dbReference type="Gene3D" id="3.20.110.10">
    <property type="entry name" value="Glycoside hydrolase 38, N terminal domain"/>
    <property type="match status" value="1"/>
</dbReference>
<name>A0A1I7X6A8_HETBA</name>
<organism evidence="3 4">
    <name type="scientific">Heterorhabditis bacteriophora</name>
    <name type="common">Entomopathogenic nematode worm</name>
    <dbReference type="NCBI Taxonomy" id="37862"/>
    <lineage>
        <taxon>Eukaryota</taxon>
        <taxon>Metazoa</taxon>
        <taxon>Ecdysozoa</taxon>
        <taxon>Nematoda</taxon>
        <taxon>Chromadorea</taxon>
        <taxon>Rhabditida</taxon>
        <taxon>Rhabditina</taxon>
        <taxon>Rhabditomorpha</taxon>
        <taxon>Strongyloidea</taxon>
        <taxon>Heterorhabditidae</taxon>
        <taxon>Heterorhabditis</taxon>
    </lineage>
</organism>
<proteinExistence type="predicted"/>
<dbReference type="GO" id="GO:0031297">
    <property type="term" value="P:replication fork processing"/>
    <property type="evidence" value="ECO:0007669"/>
    <property type="project" value="TreeGrafter"/>
</dbReference>
<evidence type="ECO:0000259" key="2">
    <source>
        <dbReference type="Pfam" id="PF01074"/>
    </source>
</evidence>
<dbReference type="InterPro" id="IPR052709">
    <property type="entry name" value="Transposase-MT_Hybrid"/>
</dbReference>
<dbReference type="InterPro" id="IPR011330">
    <property type="entry name" value="Glyco_hydro/deAcase_b/a-brl"/>
</dbReference>
<keyword evidence="1" id="KW-0472">Membrane</keyword>
<dbReference type="WBParaSite" id="Hba_13142">
    <property type="protein sequence ID" value="Hba_13142"/>
    <property type="gene ID" value="Hba_13142"/>
</dbReference>
<keyword evidence="1" id="KW-0812">Transmembrane</keyword>
<dbReference type="GO" id="GO:0005634">
    <property type="term" value="C:nucleus"/>
    <property type="evidence" value="ECO:0007669"/>
    <property type="project" value="TreeGrafter"/>
</dbReference>
<dbReference type="GO" id="GO:0044774">
    <property type="term" value="P:mitotic DNA integrity checkpoint signaling"/>
    <property type="evidence" value="ECO:0007669"/>
    <property type="project" value="TreeGrafter"/>
</dbReference>
<dbReference type="GO" id="GO:0003697">
    <property type="term" value="F:single-stranded DNA binding"/>
    <property type="evidence" value="ECO:0007669"/>
    <property type="project" value="TreeGrafter"/>
</dbReference>
<sequence length="361" mass="42181">MVTVWSASRFIHYNFLNPGKTMTAEKYCYDIDKMLQGLQLLCPALVNRKGPILLHNNAPPHVSQMTLQKLNKLAYETLSYPTYSRDFSPTDYHIFKAFRQLPAREVRPRMGIDHFLRYAKRKSRAVFIFLVSIFIIMLFAYQIQGQNESMRKYYKEQLRIATYPRRFNFTQQLLIKVVEEETDSSVCSNETQLESTTDFNTFDIYKYEIALNKADTSKATLLMRKKDKLQVFILPFTHVDPEVGVKPSVLWSNDPFGYSNSVSYLFNQAGLKRAVINRIHYDIKKFLQERRAVPFKWRQYFDPSGTSDMLTQVLPYSHYDILNSCGPNPAYCCEFDFKRITHWSCPGQKPQPITPANVKAK</sequence>